<evidence type="ECO:0000256" key="1">
    <source>
        <dbReference type="ARBA" id="ARBA00005187"/>
    </source>
</evidence>
<dbReference type="AlphaFoldDB" id="A0A9D7LQF2"/>
<dbReference type="InterPro" id="IPR006426">
    <property type="entry name" value="Asn_synth_AEB"/>
</dbReference>
<sequence length="558" mass="62401">MMDHNLPLASGRPRFATSELFSIAGTQGDLAAWRSLIAKEGPEAVRNVSGEFAVGFTDANGRGFLAVDRFAIRSLCYRVVGGELCFGERADELADASTEIDPQAIFDYFYFHVIPSPRTIFKGIYRLPPGHYALFVNGVLTVLPYWVPEFLELAKHSFDDLRSEFRQLLRDAVAGQLDGGKPGCFLSGGTDSSTVAGMIVEASGQQAATYSIGFEAEGYDEMQYARIAARRFKTEHHEYYVTPDDLVRSIPLVAASYDQPFGNSSALPAYYCAKMAKEDGITRILAGDGGDELFGGNSRYAKQRVFDWYQYFPGATRQLIIEPLLKTKAAGALPLVRKASSYVEQASIPMPDRLQMYNLIMRLGVEQTLTKNFLGQLDIALPLAHQRQVWSGARTNSNTNRELAFDWRYTLAEIDLPKVTGTTRLAGLQVGFPMLANNLLAFSLRLPGDYKLKGLKLRWFFKEALRGFLPDEIITKKKQGFGLPFGVWVTKNEALRKLASESTRGLVERGILRPDFVEALLTKRLYEHPGYFGEMIWISMMLEQWLRARSPGFMIGRS</sequence>
<dbReference type="EMBL" id="JADKBR010000021">
    <property type="protein sequence ID" value="MBK8892090.1"/>
    <property type="molecule type" value="Genomic_DNA"/>
</dbReference>
<gene>
    <name evidence="7" type="ORF">IPN75_17740</name>
</gene>
<dbReference type="Pfam" id="PF00733">
    <property type="entry name" value="Asn_synthase"/>
    <property type="match status" value="1"/>
</dbReference>
<reference evidence="7" key="1">
    <citation type="submission" date="2020-10" db="EMBL/GenBank/DDBJ databases">
        <title>Connecting structure to function with the recovery of over 1000 high-quality activated sludge metagenome-assembled genomes encoding full-length rRNA genes using long-read sequencing.</title>
        <authorList>
            <person name="Singleton C.M."/>
            <person name="Petriglieri F."/>
            <person name="Kristensen J.M."/>
            <person name="Kirkegaard R.H."/>
            <person name="Michaelsen T.Y."/>
            <person name="Andersen M.H."/>
            <person name="Karst S.M."/>
            <person name="Dueholm M.S."/>
            <person name="Nielsen P.H."/>
            <person name="Albertsen M."/>
        </authorList>
    </citation>
    <scope>NUCLEOTIDE SEQUENCE</scope>
    <source>
        <strain evidence="7">OdNE_18-Q3-R46-58_BAT3C.305</strain>
    </source>
</reference>
<dbReference type="InterPro" id="IPR014729">
    <property type="entry name" value="Rossmann-like_a/b/a_fold"/>
</dbReference>
<comment type="catalytic activity">
    <reaction evidence="4">
        <text>L-aspartate + L-glutamine + ATP + H2O = L-asparagine + L-glutamate + AMP + diphosphate + H(+)</text>
        <dbReference type="Rhea" id="RHEA:12228"/>
        <dbReference type="ChEBI" id="CHEBI:15377"/>
        <dbReference type="ChEBI" id="CHEBI:15378"/>
        <dbReference type="ChEBI" id="CHEBI:29985"/>
        <dbReference type="ChEBI" id="CHEBI:29991"/>
        <dbReference type="ChEBI" id="CHEBI:30616"/>
        <dbReference type="ChEBI" id="CHEBI:33019"/>
        <dbReference type="ChEBI" id="CHEBI:58048"/>
        <dbReference type="ChEBI" id="CHEBI:58359"/>
        <dbReference type="ChEBI" id="CHEBI:456215"/>
        <dbReference type="EC" id="6.3.5.4"/>
    </reaction>
</comment>
<dbReference type="Proteomes" id="UP000808146">
    <property type="component" value="Unassembled WGS sequence"/>
</dbReference>
<dbReference type="PIRSF" id="PIRSF001589">
    <property type="entry name" value="Asn_synthetase_glu-h"/>
    <property type="match status" value="1"/>
</dbReference>
<evidence type="ECO:0000256" key="3">
    <source>
        <dbReference type="ARBA" id="ARBA00012737"/>
    </source>
</evidence>
<feature type="domain" description="Asparagine synthetase" evidence="6">
    <location>
        <begin position="164"/>
        <end position="547"/>
    </location>
</feature>
<dbReference type="CDD" id="cd01991">
    <property type="entry name" value="Asn_synthase_B_C"/>
    <property type="match status" value="1"/>
</dbReference>
<evidence type="ECO:0000256" key="2">
    <source>
        <dbReference type="ARBA" id="ARBA00005752"/>
    </source>
</evidence>
<dbReference type="Gene3D" id="3.60.20.10">
    <property type="entry name" value="Glutamine Phosphoribosylpyrophosphate, subunit 1, domain 1"/>
    <property type="match status" value="1"/>
</dbReference>
<evidence type="ECO:0000256" key="4">
    <source>
        <dbReference type="ARBA" id="ARBA00048741"/>
    </source>
</evidence>
<dbReference type="EC" id="6.3.5.4" evidence="3"/>
<dbReference type="InterPro" id="IPR051786">
    <property type="entry name" value="ASN_synthetase/amidase"/>
</dbReference>
<evidence type="ECO:0000256" key="5">
    <source>
        <dbReference type="PIRSR" id="PIRSR001589-3"/>
    </source>
</evidence>
<dbReference type="PANTHER" id="PTHR43284:SF1">
    <property type="entry name" value="ASPARAGINE SYNTHETASE"/>
    <property type="match status" value="1"/>
</dbReference>
<organism evidence="7 8">
    <name type="scientific">Candidatus Dechloromonas phosphorivorans</name>
    <dbReference type="NCBI Taxonomy" id="2899244"/>
    <lineage>
        <taxon>Bacteria</taxon>
        <taxon>Pseudomonadati</taxon>
        <taxon>Pseudomonadota</taxon>
        <taxon>Betaproteobacteria</taxon>
        <taxon>Rhodocyclales</taxon>
        <taxon>Azonexaceae</taxon>
        <taxon>Dechloromonas</taxon>
    </lineage>
</organism>
<feature type="site" description="Important for beta-aspartyl-AMP intermediate formation" evidence="5">
    <location>
        <position position="288"/>
    </location>
</feature>
<dbReference type="GO" id="GO:0004066">
    <property type="term" value="F:asparagine synthase (glutamine-hydrolyzing) activity"/>
    <property type="evidence" value="ECO:0007669"/>
    <property type="project" value="UniProtKB-EC"/>
</dbReference>
<dbReference type="InterPro" id="IPR029055">
    <property type="entry name" value="Ntn_hydrolases_N"/>
</dbReference>
<dbReference type="InterPro" id="IPR001962">
    <property type="entry name" value="Asn_synthase"/>
</dbReference>
<dbReference type="Gene3D" id="3.40.50.620">
    <property type="entry name" value="HUPs"/>
    <property type="match status" value="2"/>
</dbReference>
<comment type="similarity">
    <text evidence="2">Belongs to the asparagine synthetase family.</text>
</comment>
<evidence type="ECO:0000313" key="8">
    <source>
        <dbReference type="Proteomes" id="UP000808146"/>
    </source>
</evidence>
<dbReference type="GO" id="GO:0005829">
    <property type="term" value="C:cytosol"/>
    <property type="evidence" value="ECO:0007669"/>
    <property type="project" value="TreeGrafter"/>
</dbReference>
<dbReference type="GO" id="GO:0006529">
    <property type="term" value="P:asparagine biosynthetic process"/>
    <property type="evidence" value="ECO:0007669"/>
    <property type="project" value="InterPro"/>
</dbReference>
<name>A0A9D7LQF2_9RHOO</name>
<dbReference type="PANTHER" id="PTHR43284">
    <property type="entry name" value="ASPARAGINE SYNTHETASE (GLUTAMINE-HYDROLYZING)"/>
    <property type="match status" value="1"/>
</dbReference>
<evidence type="ECO:0000313" key="7">
    <source>
        <dbReference type="EMBL" id="MBK8892090.1"/>
    </source>
</evidence>
<comment type="caution">
    <text evidence="7">The sequence shown here is derived from an EMBL/GenBank/DDBJ whole genome shotgun (WGS) entry which is preliminary data.</text>
</comment>
<dbReference type="SUPFAM" id="SSF56235">
    <property type="entry name" value="N-terminal nucleophile aminohydrolases (Ntn hydrolases)"/>
    <property type="match status" value="1"/>
</dbReference>
<proteinExistence type="inferred from homology"/>
<dbReference type="SUPFAM" id="SSF52402">
    <property type="entry name" value="Adenine nucleotide alpha hydrolases-like"/>
    <property type="match status" value="1"/>
</dbReference>
<evidence type="ECO:0000259" key="6">
    <source>
        <dbReference type="Pfam" id="PF00733"/>
    </source>
</evidence>
<accession>A0A9D7LQF2</accession>
<protein>
    <recommendedName>
        <fullName evidence="3">asparagine synthase (glutamine-hydrolyzing)</fullName>
        <ecNumber evidence="3">6.3.5.4</ecNumber>
    </recommendedName>
</protein>
<comment type="pathway">
    <text evidence="1">Amino-acid biosynthesis; L-asparagine biosynthesis; L-asparagine from L-aspartate (L-Gln route): step 1/1.</text>
</comment>